<feature type="compositionally biased region" description="Basic and acidic residues" evidence="1">
    <location>
        <begin position="71"/>
        <end position="98"/>
    </location>
</feature>
<evidence type="ECO:0000256" key="1">
    <source>
        <dbReference type="SAM" id="MobiDB-lite"/>
    </source>
</evidence>
<keyword evidence="2" id="KW-0732">Signal</keyword>
<evidence type="ECO:0000313" key="4">
    <source>
        <dbReference type="Proteomes" id="UP001159428"/>
    </source>
</evidence>
<gene>
    <name evidence="3" type="ORF">PMEA_00030881</name>
</gene>
<keyword evidence="4" id="KW-1185">Reference proteome</keyword>
<accession>A0AAU9W5P9</accession>
<feature type="region of interest" description="Disordered" evidence="1">
    <location>
        <begin position="18"/>
        <end position="136"/>
    </location>
</feature>
<organism evidence="3 4">
    <name type="scientific">Pocillopora meandrina</name>
    <dbReference type="NCBI Taxonomy" id="46732"/>
    <lineage>
        <taxon>Eukaryota</taxon>
        <taxon>Metazoa</taxon>
        <taxon>Cnidaria</taxon>
        <taxon>Anthozoa</taxon>
        <taxon>Hexacorallia</taxon>
        <taxon>Scleractinia</taxon>
        <taxon>Astrocoeniina</taxon>
        <taxon>Pocilloporidae</taxon>
        <taxon>Pocillopora</taxon>
    </lineage>
</organism>
<name>A0AAU9W5P9_9CNID</name>
<feature type="chain" id="PRO_5043953413" evidence="2">
    <location>
        <begin position="23"/>
        <end position="189"/>
    </location>
</feature>
<dbReference type="EMBL" id="CALNXJ010000007">
    <property type="protein sequence ID" value="CAH3044065.1"/>
    <property type="molecule type" value="Genomic_DNA"/>
</dbReference>
<comment type="caution">
    <text evidence="3">The sequence shown here is derived from an EMBL/GenBank/DDBJ whole genome shotgun (WGS) entry which is preliminary data.</text>
</comment>
<proteinExistence type="predicted"/>
<dbReference type="AlphaFoldDB" id="A0AAU9W5P9"/>
<feature type="non-terminal residue" evidence="3">
    <location>
        <position position="1"/>
    </location>
</feature>
<sequence length="189" mass="21937">KRKKQLLHLISLVLLQLKGNPGKHLLIKENRSDKSEENEDSKVNRKEEYKNGREKEGRENGNVNHQTTEQPSKKRKEDFSESKSEVKKPSPEKTKEVPKTTPASKLAVKAATVPETPVRDSKPSAKKTVTPKKNKKMLVRKLPPKEHQRCQNQRKWLKFHPHWKRKNLASVVLWREMVLGHLVQRKSLG</sequence>
<dbReference type="Proteomes" id="UP001159428">
    <property type="component" value="Unassembled WGS sequence"/>
</dbReference>
<feature type="compositionally biased region" description="Basic and acidic residues" evidence="1">
    <location>
        <begin position="26"/>
        <end position="59"/>
    </location>
</feature>
<evidence type="ECO:0000256" key="2">
    <source>
        <dbReference type="SAM" id="SignalP"/>
    </source>
</evidence>
<feature type="compositionally biased region" description="Polar residues" evidence="1">
    <location>
        <begin position="61"/>
        <end position="70"/>
    </location>
</feature>
<feature type="signal peptide" evidence="2">
    <location>
        <begin position="1"/>
        <end position="22"/>
    </location>
</feature>
<evidence type="ECO:0000313" key="3">
    <source>
        <dbReference type="EMBL" id="CAH3044065.1"/>
    </source>
</evidence>
<protein>
    <submittedName>
        <fullName evidence="3">Uncharacterized protein</fullName>
    </submittedName>
</protein>
<reference evidence="3 4" key="1">
    <citation type="submission" date="2022-05" db="EMBL/GenBank/DDBJ databases">
        <authorList>
            <consortium name="Genoscope - CEA"/>
            <person name="William W."/>
        </authorList>
    </citation>
    <scope>NUCLEOTIDE SEQUENCE [LARGE SCALE GENOMIC DNA]</scope>
</reference>